<dbReference type="EMBL" id="JBHTJR010000042">
    <property type="protein sequence ID" value="MFD0992929.1"/>
    <property type="molecule type" value="Genomic_DNA"/>
</dbReference>
<accession>A0ABW3JRD8</accession>
<feature type="domain" description="Plasmid pRiA4b Orf3-like" evidence="2">
    <location>
        <begin position="8"/>
        <end position="129"/>
    </location>
</feature>
<feature type="region of interest" description="Disordered" evidence="1">
    <location>
        <begin position="131"/>
        <end position="152"/>
    </location>
</feature>
<reference evidence="4" key="1">
    <citation type="journal article" date="2019" name="Int. J. Syst. Evol. Microbiol.">
        <title>The Global Catalogue of Microorganisms (GCM) 10K type strain sequencing project: providing services to taxonomists for standard genome sequencing and annotation.</title>
        <authorList>
            <consortium name="The Broad Institute Genomics Platform"/>
            <consortium name="The Broad Institute Genome Sequencing Center for Infectious Disease"/>
            <person name="Wu L."/>
            <person name="Ma J."/>
        </authorList>
    </citation>
    <scope>NUCLEOTIDE SEQUENCE [LARGE SCALE GENOMIC DNA]</scope>
    <source>
        <strain evidence="4">CCUG 60527</strain>
    </source>
</reference>
<dbReference type="Gene3D" id="3.10.290.30">
    <property type="entry name" value="MM3350-like"/>
    <property type="match status" value="1"/>
</dbReference>
<evidence type="ECO:0000259" key="2">
    <source>
        <dbReference type="Pfam" id="PF07929"/>
    </source>
</evidence>
<proteinExistence type="predicted"/>
<dbReference type="InterPro" id="IPR024047">
    <property type="entry name" value="MM3350-like_sf"/>
</dbReference>
<dbReference type="Proteomes" id="UP001597062">
    <property type="component" value="Unassembled WGS sequence"/>
</dbReference>
<keyword evidence="4" id="KW-1185">Reference proteome</keyword>
<dbReference type="InterPro" id="IPR012912">
    <property type="entry name" value="Plasmid_pRiA4b_Orf3-like"/>
</dbReference>
<protein>
    <recommendedName>
        <fullName evidence="2">Plasmid pRiA4b Orf3-like domain-containing protein</fullName>
    </recommendedName>
</protein>
<dbReference type="SUPFAM" id="SSF159941">
    <property type="entry name" value="MM3350-like"/>
    <property type="match status" value="1"/>
</dbReference>
<feature type="compositionally biased region" description="Acidic residues" evidence="1">
    <location>
        <begin position="142"/>
        <end position="152"/>
    </location>
</feature>
<evidence type="ECO:0000313" key="3">
    <source>
        <dbReference type="EMBL" id="MFD0992929.1"/>
    </source>
</evidence>
<dbReference type="Pfam" id="PF07929">
    <property type="entry name" value="PRiA4_ORF3"/>
    <property type="match status" value="1"/>
</dbReference>
<dbReference type="RefSeq" id="WP_386106695.1">
    <property type="nucleotide sequence ID" value="NZ_JBHTJR010000042.1"/>
</dbReference>
<evidence type="ECO:0000313" key="4">
    <source>
        <dbReference type="Proteomes" id="UP001597062"/>
    </source>
</evidence>
<evidence type="ECO:0000256" key="1">
    <source>
        <dbReference type="SAM" id="MobiDB-lite"/>
    </source>
</evidence>
<name>A0ABW3JRD8_9FLAO</name>
<gene>
    <name evidence="3" type="ORF">ACFQ1U_06910</name>
</gene>
<organism evidence="3 4">
    <name type="scientific">Tenacibaculum geojense</name>
    <dbReference type="NCBI Taxonomy" id="915352"/>
    <lineage>
        <taxon>Bacteria</taxon>
        <taxon>Pseudomonadati</taxon>
        <taxon>Bacteroidota</taxon>
        <taxon>Flavobacteriia</taxon>
        <taxon>Flavobacteriales</taxon>
        <taxon>Flavobacteriaceae</taxon>
        <taxon>Tenacibaculum</taxon>
    </lineage>
</organism>
<comment type="caution">
    <text evidence="3">The sequence shown here is derived from an EMBL/GenBank/DDBJ whole genome shotgun (WGS) entry which is preliminary data.</text>
</comment>
<sequence>MYKVRAILDTKEDVLRTLLIDENKSLEHLHTEIAKAFGFDGQEMASFYTADNEWNQGEEIPLFSMAEAGEGISMANAILKHTLPQTHDKLIYVYDFFNMWTFYVEVIEISDEQITEPKVILSFGTVPDEAPEKNFENTSLSDDFDDEFDDFNDDGFDEFDSLDDLDLDSI</sequence>